<protein>
    <recommendedName>
        <fullName evidence="4">DUF523 domain-containing protein</fullName>
    </recommendedName>
</protein>
<dbReference type="AlphaFoldDB" id="A0A088SAP8"/>
<dbReference type="PANTHER" id="PTHR30087">
    <property type="entry name" value="INNER MEMBRANE PROTEIN"/>
    <property type="match status" value="1"/>
</dbReference>
<feature type="region of interest" description="Disordered" evidence="1">
    <location>
        <begin position="178"/>
        <end position="218"/>
    </location>
</feature>
<dbReference type="EMBL" id="CP009393">
    <property type="protein sequence ID" value="AIN98701.1"/>
    <property type="molecule type" value="Genomic_DNA"/>
</dbReference>
<evidence type="ECO:0000256" key="1">
    <source>
        <dbReference type="SAM" id="MobiDB-lite"/>
    </source>
</evidence>
<dbReference type="KEGG" id="lpan:LPMP_240680"/>
<reference evidence="2 3" key="1">
    <citation type="journal article" date="2015" name="Sci. Rep.">
        <title>The genome of Leishmania panamensis: insights into genomics of the L. (Viannia) subgenus.</title>
        <authorList>
            <person name="Llanes A."/>
            <person name="Restrepo C.M."/>
            <person name="Vecchio G.D."/>
            <person name="Anguizola F.J."/>
            <person name="Lleonart R."/>
        </authorList>
    </citation>
    <scope>NUCLEOTIDE SEQUENCE [LARGE SCALE GENOMIC DNA]</scope>
    <source>
        <strain evidence="2 3">MHOM/PA/94/PSC-1</strain>
    </source>
</reference>
<sequence>MRSSIIVASPLPPPICYCYRTRYLMTPIKAPGLSSFPLANAWWRQHGLADRLDGFRACRQPTPCQLPFQRITDGGVSPAWAELSAAVKQSLTKSTTTAKHQQPDLPLVLVSACLLNYPVTYRGTHTSLPAFLRPTPLLFLTEVLFKELGLVRCVPMCPEVQWLRLPVPRVPLRLVRGRRGTDGADQRGSGWTAPQHSSTGPLPPLTASPSGDVPGEGEREVRYLVESAAEDHVLLQYDAANNTPAALSSSPQLDSAFLVKLLQDLRAVDGIVLKSYSPSCGVRDARLYEEAVTSPSSSQCGQHACNACEHAGRPTSGSIAGRRPAASASAQRRFDLVDGFFTQQLRNFLASMHSVHGGKSTGTCSYAEAVAPVITCDRLLTHFYTEERWNRAPSARKVKKRCVDVNALEAAPNLTSLDSFMDSVLQHRDWRLSRERP</sequence>
<dbReference type="RefSeq" id="XP_010699408.1">
    <property type="nucleotide sequence ID" value="XM_010701106.1"/>
</dbReference>
<dbReference type="VEuPathDB" id="TriTrypDB:LPMP_240680"/>
<dbReference type="Proteomes" id="UP000063063">
    <property type="component" value="Chromosome 24"/>
</dbReference>
<name>A0A088SAP8_LEIPA</name>
<evidence type="ECO:0008006" key="4">
    <source>
        <dbReference type="Google" id="ProtNLM"/>
    </source>
</evidence>
<dbReference type="OrthoDB" id="273561at2759"/>
<accession>A0A088SAP8</accession>
<dbReference type="eggNOG" id="ENOG502SAHE">
    <property type="taxonomic scope" value="Eukaryota"/>
</dbReference>
<evidence type="ECO:0000313" key="2">
    <source>
        <dbReference type="EMBL" id="AIN98701.1"/>
    </source>
</evidence>
<evidence type="ECO:0000313" key="3">
    <source>
        <dbReference type="Proteomes" id="UP000063063"/>
    </source>
</evidence>
<dbReference type="VEuPathDB" id="TriTrypDB:LPAL13_240012800"/>
<gene>
    <name evidence="2" type="ORF">LPMP_240680</name>
</gene>
<keyword evidence="3" id="KW-1185">Reference proteome</keyword>
<dbReference type="GeneID" id="22575477"/>
<organism evidence="2 3">
    <name type="scientific">Leishmania panamensis</name>
    <dbReference type="NCBI Taxonomy" id="5679"/>
    <lineage>
        <taxon>Eukaryota</taxon>
        <taxon>Discoba</taxon>
        <taxon>Euglenozoa</taxon>
        <taxon>Kinetoplastea</taxon>
        <taxon>Metakinetoplastina</taxon>
        <taxon>Trypanosomatida</taxon>
        <taxon>Trypanosomatidae</taxon>
        <taxon>Leishmaniinae</taxon>
        <taxon>Leishmania</taxon>
        <taxon>Leishmania guyanensis species complex</taxon>
    </lineage>
</organism>
<proteinExistence type="predicted"/>
<dbReference type="PANTHER" id="PTHR30087:SF0">
    <property type="entry name" value="INNER MEMBRANE PROTEIN"/>
    <property type="match status" value="1"/>
</dbReference>